<evidence type="ECO:0000259" key="1">
    <source>
        <dbReference type="Pfam" id="PF25273"/>
    </source>
</evidence>
<dbReference type="InterPro" id="IPR057191">
    <property type="entry name" value="DUF7869"/>
</dbReference>
<feature type="domain" description="DUF7869" evidence="1">
    <location>
        <begin position="424"/>
        <end position="533"/>
    </location>
</feature>
<comment type="caution">
    <text evidence="2">The sequence shown here is derived from an EMBL/GenBank/DDBJ whole genome shotgun (WGS) entry which is preliminary data.</text>
</comment>
<sequence>MIAVDDIEQNLDSNTRAIVIPILDNLIKIVCDGIEDDAVINPNQKDLDPHSRIIVISILDTLLKRIFSDSKSRKRWMKPNPDNWKRNVAKKRRSDGLPYITKNKERKAKVPKDIDCSKCFYKCNLPEEARELLCRHYWSLSFIEKMNFILGNLLVEPPKRVLAVKGSKRQRKFTTKCYFFHDGSKQQVCQKYFCSTLAISPTVINNAIEKRNQCGLYDAEDKRGKKEPPNKTNEAAVNFVKMHIESFPTMEPHYIRKTSKRLYLDATLSITKMYQLYKSKCADENVIPVTEITYRRIFCNNYNYSFFVPKKDQCLLCSKYNKATPEGKLQMKKDYDDHLARKEACNTEKNKDKERASKEKHFYCLTFDLQAVLQIPSGLVGQLYYSRKLCVYNLCMYEAALPNNAYCFAWTEVNGKRGSSEIGSILYHYLSKCVPHGVSEVCLYSDTCGGQNRNQFVTALLLFAVQNIEHLKQIEHKFLESGHSYMEVDSMHSSIESAKKNCEIYCMPDYVSIFKRARGTKTVTVEGVKHTKLPYQVKEFKYDEFYDLKKLAEETINQKAKDCNGDSVKWLKIKRMRYLKSEPGKVLFNYDMSEEFLSLDVSGTAHVANNRPKRRKEKENTRQASQVTLKKLYSKPLPITKAKKRDLLALCQKKVIPEEYHGWFSSLAEVDGSDRLPEPADDEDSSEE</sequence>
<evidence type="ECO:0000313" key="2">
    <source>
        <dbReference type="EMBL" id="KAL0832203.1"/>
    </source>
</evidence>
<reference evidence="2 3" key="1">
    <citation type="submission" date="2024-06" db="EMBL/GenBank/DDBJ databases">
        <title>A chromosome-level genome assembly of beet webworm, Loxostege sticticalis.</title>
        <authorList>
            <person name="Zhang Y."/>
        </authorList>
    </citation>
    <scope>NUCLEOTIDE SEQUENCE [LARGE SCALE GENOMIC DNA]</scope>
    <source>
        <strain evidence="2">AQ028</strain>
        <tissue evidence="2">Male pupae</tissue>
    </source>
</reference>
<dbReference type="PANTHER" id="PTHR10773:SF19">
    <property type="match status" value="1"/>
</dbReference>
<organism evidence="2 3">
    <name type="scientific">Loxostege sticticalis</name>
    <name type="common">Beet webworm moth</name>
    <dbReference type="NCBI Taxonomy" id="481309"/>
    <lineage>
        <taxon>Eukaryota</taxon>
        <taxon>Metazoa</taxon>
        <taxon>Ecdysozoa</taxon>
        <taxon>Arthropoda</taxon>
        <taxon>Hexapoda</taxon>
        <taxon>Insecta</taxon>
        <taxon>Pterygota</taxon>
        <taxon>Neoptera</taxon>
        <taxon>Endopterygota</taxon>
        <taxon>Lepidoptera</taxon>
        <taxon>Glossata</taxon>
        <taxon>Ditrysia</taxon>
        <taxon>Pyraloidea</taxon>
        <taxon>Crambidae</taxon>
        <taxon>Pyraustinae</taxon>
        <taxon>Loxostege</taxon>
    </lineage>
</organism>
<dbReference type="PANTHER" id="PTHR10773">
    <property type="entry name" value="DNA-DIRECTED RNA POLYMERASES I, II, AND III SUBUNIT RPABC2"/>
    <property type="match status" value="1"/>
</dbReference>
<name>A0ABD0T2G3_LOXSC</name>
<evidence type="ECO:0000313" key="3">
    <source>
        <dbReference type="Proteomes" id="UP001549921"/>
    </source>
</evidence>
<dbReference type="Pfam" id="PF25273">
    <property type="entry name" value="DUF7869"/>
    <property type="match status" value="1"/>
</dbReference>
<proteinExistence type="predicted"/>
<dbReference type="AlphaFoldDB" id="A0ABD0T2G3"/>
<dbReference type="Proteomes" id="UP001549921">
    <property type="component" value="Unassembled WGS sequence"/>
</dbReference>
<dbReference type="EMBL" id="JBEDNZ010000011">
    <property type="protein sequence ID" value="KAL0832203.1"/>
    <property type="molecule type" value="Genomic_DNA"/>
</dbReference>
<accession>A0ABD0T2G3</accession>
<gene>
    <name evidence="2" type="ORF">ABMA28_001657</name>
</gene>
<protein>
    <recommendedName>
        <fullName evidence="1">DUF7869 domain-containing protein</fullName>
    </recommendedName>
</protein>